<dbReference type="Pfam" id="PF08669">
    <property type="entry name" value="GCV_T_C"/>
    <property type="match status" value="1"/>
</dbReference>
<dbReference type="SUPFAM" id="SSF101790">
    <property type="entry name" value="Aminomethyltransferase beta-barrel domain"/>
    <property type="match status" value="1"/>
</dbReference>
<feature type="domain" description="Aminomethyltransferase C-terminal" evidence="3">
    <location>
        <begin position="291"/>
        <end position="354"/>
    </location>
</feature>
<dbReference type="InterPro" id="IPR017703">
    <property type="entry name" value="YgfZ/GCV_T_CS"/>
</dbReference>
<dbReference type="GO" id="GO:0016226">
    <property type="term" value="P:iron-sulfur cluster assembly"/>
    <property type="evidence" value="ECO:0007669"/>
    <property type="project" value="TreeGrafter"/>
</dbReference>
<accession>A0A017T932</accession>
<comment type="caution">
    <text evidence="4">The sequence shown here is derived from an EMBL/GenBank/DDBJ whole genome shotgun (WGS) entry which is preliminary data.</text>
</comment>
<reference evidence="4 5" key="1">
    <citation type="submission" date="2013-05" db="EMBL/GenBank/DDBJ databases">
        <title>Genome assembly of Chondromyces apiculatus DSM 436.</title>
        <authorList>
            <person name="Sharma G."/>
            <person name="Khatri I."/>
            <person name="Kaur C."/>
            <person name="Mayilraj S."/>
            <person name="Subramanian S."/>
        </authorList>
    </citation>
    <scope>NUCLEOTIDE SEQUENCE [LARGE SCALE GENOMIC DNA]</scope>
    <source>
        <strain evidence="4 5">DSM 436</strain>
    </source>
</reference>
<organism evidence="4 5">
    <name type="scientific">Chondromyces apiculatus DSM 436</name>
    <dbReference type="NCBI Taxonomy" id="1192034"/>
    <lineage>
        <taxon>Bacteria</taxon>
        <taxon>Pseudomonadati</taxon>
        <taxon>Myxococcota</taxon>
        <taxon>Polyangia</taxon>
        <taxon>Polyangiales</taxon>
        <taxon>Polyangiaceae</taxon>
        <taxon>Chondromyces</taxon>
    </lineage>
</organism>
<dbReference type="PANTHER" id="PTHR22602">
    <property type="entry name" value="TRANSFERASE CAF17, MITOCHONDRIAL-RELATED"/>
    <property type="match status" value="1"/>
</dbReference>
<evidence type="ECO:0000313" key="5">
    <source>
        <dbReference type="Proteomes" id="UP000019678"/>
    </source>
</evidence>
<feature type="domain" description="GCVT N-terminal" evidence="2">
    <location>
        <begin position="60"/>
        <end position="187"/>
    </location>
</feature>
<gene>
    <name evidence="4" type="ORF">CAP_3039</name>
</gene>
<dbReference type="InterPro" id="IPR006222">
    <property type="entry name" value="GCVT_N"/>
</dbReference>
<dbReference type="Proteomes" id="UP000019678">
    <property type="component" value="Unassembled WGS sequence"/>
</dbReference>
<dbReference type="SUPFAM" id="SSF103025">
    <property type="entry name" value="Folate-binding domain"/>
    <property type="match status" value="1"/>
</dbReference>
<dbReference type="eggNOG" id="COG0354">
    <property type="taxonomic scope" value="Bacteria"/>
</dbReference>
<evidence type="ECO:0000256" key="1">
    <source>
        <dbReference type="ARBA" id="ARBA00022946"/>
    </source>
</evidence>
<proteinExistence type="predicted"/>
<evidence type="ECO:0000259" key="2">
    <source>
        <dbReference type="Pfam" id="PF01571"/>
    </source>
</evidence>
<dbReference type="Gene3D" id="3.30.1360.120">
    <property type="entry name" value="Probable tRNA modification gtpase trme, domain 1"/>
    <property type="match status" value="1"/>
</dbReference>
<dbReference type="InterPro" id="IPR027266">
    <property type="entry name" value="TrmE/GcvT-like"/>
</dbReference>
<dbReference type="Pfam" id="PF01571">
    <property type="entry name" value="GCV_T"/>
    <property type="match status" value="1"/>
</dbReference>
<protein>
    <submittedName>
        <fullName evidence="4">Folate-dependent protein for Fe/S cluster synthesis/repair in oxidative stress</fullName>
    </submittedName>
</protein>
<dbReference type="STRING" id="1192034.CAP_3039"/>
<dbReference type="InterPro" id="IPR045179">
    <property type="entry name" value="YgfZ/GcvT"/>
</dbReference>
<sequence length="366" mass="38771">MAIRGEGTGGPRGEGAWAAWAAWAALERRAQARREGSCFPGGCAHDGETMSTHPDRSNLPGLEEQRRALREGALVLRMDGLGTLVAGGSERQSWLNGMLTCDLSKLRSGSGAYGVSAAKNGKIQAEVWVVLGEEQVWLGALRERVPMLQEMFEKYLIMEDVELSDGSAEMGWVFAVGPRAKDLLQAGRAAGAQAASADWTGLGGAVFVAPREAVDAVEAALLAQEGAVRGDDAAWELLRVEQNVGRFGVDFDDQNYPQEASLEELAVSFNKGCYLGQEAVFMLQHRGHAKKRLVQVQVEGEGEVPAKSEVSLPDGTVVGVVTSQARRPEGAGVLALGYVKYKHAHPGVALKVAGRPASVVAARGAG</sequence>
<evidence type="ECO:0000313" key="4">
    <source>
        <dbReference type="EMBL" id="EYF05749.1"/>
    </source>
</evidence>
<name>A0A017T932_9BACT</name>
<dbReference type="AlphaFoldDB" id="A0A017T932"/>
<dbReference type="EMBL" id="ASRX01000021">
    <property type="protein sequence ID" value="EYF05749.1"/>
    <property type="molecule type" value="Genomic_DNA"/>
</dbReference>
<keyword evidence="5" id="KW-1185">Reference proteome</keyword>
<dbReference type="PANTHER" id="PTHR22602:SF0">
    <property type="entry name" value="TRANSFERASE CAF17, MITOCHONDRIAL-RELATED"/>
    <property type="match status" value="1"/>
</dbReference>
<evidence type="ECO:0000259" key="3">
    <source>
        <dbReference type="Pfam" id="PF08669"/>
    </source>
</evidence>
<dbReference type="InterPro" id="IPR029043">
    <property type="entry name" value="GcvT/YgfZ_C"/>
</dbReference>
<keyword evidence="1" id="KW-0809">Transit peptide</keyword>
<dbReference type="InterPro" id="IPR013977">
    <property type="entry name" value="GcvT_C"/>
</dbReference>
<dbReference type="NCBIfam" id="TIGR03317">
    <property type="entry name" value="ygfZ_signature"/>
    <property type="match status" value="1"/>
</dbReference>
<dbReference type="PIRSF" id="PIRSF006487">
    <property type="entry name" value="GcvT"/>
    <property type="match status" value="1"/>
</dbReference>